<evidence type="ECO:0000256" key="2">
    <source>
        <dbReference type="ARBA" id="ARBA00022452"/>
    </source>
</evidence>
<dbReference type="SUPFAM" id="SSF56935">
    <property type="entry name" value="Porins"/>
    <property type="match status" value="1"/>
</dbReference>
<organism evidence="7">
    <name type="scientific">hydrocarbon metagenome</name>
    <dbReference type="NCBI Taxonomy" id="938273"/>
    <lineage>
        <taxon>unclassified sequences</taxon>
        <taxon>metagenomes</taxon>
        <taxon>ecological metagenomes</taxon>
    </lineage>
</organism>
<evidence type="ECO:0000256" key="1">
    <source>
        <dbReference type="ARBA" id="ARBA00004571"/>
    </source>
</evidence>
<keyword evidence="5" id="KW-0472">Membrane</keyword>
<dbReference type="PANTHER" id="PTHR35093:SF8">
    <property type="entry name" value="OUTER MEMBRANE PROTEIN NMB0088-RELATED"/>
    <property type="match status" value="1"/>
</dbReference>
<dbReference type="GO" id="GO:0015483">
    <property type="term" value="F:long-chain fatty acid transporting porin activity"/>
    <property type="evidence" value="ECO:0007669"/>
    <property type="project" value="TreeGrafter"/>
</dbReference>
<evidence type="ECO:0000313" key="7">
    <source>
        <dbReference type="EMBL" id="KUG25179.1"/>
    </source>
</evidence>
<dbReference type="GO" id="GO:0009279">
    <property type="term" value="C:cell outer membrane"/>
    <property type="evidence" value="ECO:0007669"/>
    <property type="project" value="UniProtKB-SubCell"/>
</dbReference>
<name>A0A0W8FW90_9ZZZZ</name>
<sequence length="432" mass="47937">MNSKKFTILIIALFLLFTNLNAGLPTFFPVSSSKVMSLNGIYAAGNDGISSLSTNPAGLGYLNGRGVELSVFGRLGQQDYVRDDGTLFRSFRDDDIGVNIGAFWKISDKITIAADYNNAYQYRVNWPFAKFFEGELGSSVLAFDHFNDYSITSINPSAAINFGSFTIGLSLNIFNIKHDFAFYQGNAGWDTTETQNAAYQVSIFEDAWGFGGTLGIQADLSSDLRIGAFVKSSVSATLEGDARSRLMVDVDSSVSKTSVSSEFEKPWVLGLGVIYKLTDQLTINVDALYNLWGSIQTTQSFTYGNEVWNERLSNLDSLSGYTGGSFPLNFENSFDLGFGIEYDTKSDVTVRLGYRYSQAPNVESNYTMLYPAVDQHWLSFGIGFWFEEFYLDLALAYAVGIEKNVLKDKNFFFPGNYNGNAFVPSVNIKYQF</sequence>
<comment type="subcellular location">
    <subcellularLocation>
        <location evidence="1">Cell outer membrane</location>
        <topology evidence="1">Multi-pass membrane protein</topology>
    </subcellularLocation>
</comment>
<keyword evidence="3" id="KW-0812">Transmembrane</keyword>
<dbReference type="EMBL" id="LNQE01000752">
    <property type="protein sequence ID" value="KUG25179.1"/>
    <property type="molecule type" value="Genomic_DNA"/>
</dbReference>
<dbReference type="Pfam" id="PF03349">
    <property type="entry name" value="Toluene_X"/>
    <property type="match status" value="1"/>
</dbReference>
<gene>
    <name evidence="7" type="ORF">ASZ90_005002</name>
</gene>
<evidence type="ECO:0000256" key="3">
    <source>
        <dbReference type="ARBA" id="ARBA00022692"/>
    </source>
</evidence>
<keyword evidence="2" id="KW-1134">Transmembrane beta strand</keyword>
<reference evidence="7" key="1">
    <citation type="journal article" date="2015" name="Proc. Natl. Acad. Sci. U.S.A.">
        <title>Networks of energetic and metabolic interactions define dynamics in microbial communities.</title>
        <authorList>
            <person name="Embree M."/>
            <person name="Liu J.K."/>
            <person name="Al-Bassam M.M."/>
            <person name="Zengler K."/>
        </authorList>
    </citation>
    <scope>NUCLEOTIDE SEQUENCE</scope>
</reference>
<evidence type="ECO:0000256" key="6">
    <source>
        <dbReference type="ARBA" id="ARBA00023237"/>
    </source>
</evidence>
<evidence type="ECO:0000256" key="4">
    <source>
        <dbReference type="ARBA" id="ARBA00022729"/>
    </source>
</evidence>
<dbReference type="AlphaFoldDB" id="A0A0W8FW90"/>
<evidence type="ECO:0000256" key="5">
    <source>
        <dbReference type="ARBA" id="ARBA00023136"/>
    </source>
</evidence>
<dbReference type="InterPro" id="IPR005017">
    <property type="entry name" value="OMPP1/FadL/TodX"/>
</dbReference>
<accession>A0A0W8FW90</accession>
<protein>
    <submittedName>
        <fullName evidence="7">Long-chain fatty acid transport protein</fullName>
    </submittedName>
</protein>
<dbReference type="Gene3D" id="2.40.160.60">
    <property type="entry name" value="Outer membrane protein transport protein (OMPP1/FadL/TodX)"/>
    <property type="match status" value="1"/>
</dbReference>
<dbReference type="PANTHER" id="PTHR35093">
    <property type="entry name" value="OUTER MEMBRANE PROTEIN NMB0088-RELATED"/>
    <property type="match status" value="1"/>
</dbReference>
<keyword evidence="4" id="KW-0732">Signal</keyword>
<comment type="caution">
    <text evidence="7">The sequence shown here is derived from an EMBL/GenBank/DDBJ whole genome shotgun (WGS) entry which is preliminary data.</text>
</comment>
<keyword evidence="6" id="KW-0998">Cell outer membrane</keyword>
<proteinExistence type="predicted"/>